<keyword evidence="8" id="KW-1133">Transmembrane helix</keyword>
<dbReference type="GO" id="GO:0008270">
    <property type="term" value="F:zinc ion binding"/>
    <property type="evidence" value="ECO:0007669"/>
    <property type="project" value="InterPro"/>
</dbReference>
<dbReference type="GO" id="GO:0005634">
    <property type="term" value="C:nucleus"/>
    <property type="evidence" value="ECO:0007669"/>
    <property type="project" value="UniProtKB-SubCell"/>
</dbReference>
<proteinExistence type="predicted"/>
<gene>
    <name evidence="10" type="ORF">NKR23_g9759</name>
</gene>
<dbReference type="InterPro" id="IPR021858">
    <property type="entry name" value="Fun_TF"/>
</dbReference>
<evidence type="ECO:0000313" key="10">
    <source>
        <dbReference type="EMBL" id="KAJ9136557.1"/>
    </source>
</evidence>
<reference evidence="10" key="1">
    <citation type="submission" date="2022-07" db="EMBL/GenBank/DDBJ databases">
        <title>Fungi with potential for degradation of polypropylene.</title>
        <authorList>
            <person name="Gostincar C."/>
        </authorList>
    </citation>
    <scope>NUCLEOTIDE SEQUENCE</scope>
    <source>
        <strain evidence="10">EXF-13308</strain>
    </source>
</reference>
<evidence type="ECO:0000313" key="11">
    <source>
        <dbReference type="Proteomes" id="UP001174694"/>
    </source>
</evidence>
<dbReference type="SMART" id="SM00066">
    <property type="entry name" value="GAL4"/>
    <property type="match status" value="1"/>
</dbReference>
<dbReference type="InterPro" id="IPR001138">
    <property type="entry name" value="Zn2Cys6_DnaBD"/>
</dbReference>
<organism evidence="10 11">
    <name type="scientific">Pleurostoma richardsiae</name>
    <dbReference type="NCBI Taxonomy" id="41990"/>
    <lineage>
        <taxon>Eukaryota</taxon>
        <taxon>Fungi</taxon>
        <taxon>Dikarya</taxon>
        <taxon>Ascomycota</taxon>
        <taxon>Pezizomycotina</taxon>
        <taxon>Sordariomycetes</taxon>
        <taxon>Sordariomycetidae</taxon>
        <taxon>Calosphaeriales</taxon>
        <taxon>Pleurostomataceae</taxon>
        <taxon>Pleurostoma</taxon>
    </lineage>
</organism>
<keyword evidence="3" id="KW-0805">Transcription regulation</keyword>
<keyword evidence="4" id="KW-0238">DNA-binding</keyword>
<evidence type="ECO:0000256" key="3">
    <source>
        <dbReference type="ARBA" id="ARBA00023015"/>
    </source>
</evidence>
<dbReference type="SUPFAM" id="SSF57701">
    <property type="entry name" value="Zn2/Cys6 DNA-binding domain"/>
    <property type="match status" value="1"/>
</dbReference>
<dbReference type="GO" id="GO:0045944">
    <property type="term" value="P:positive regulation of transcription by RNA polymerase II"/>
    <property type="evidence" value="ECO:0007669"/>
    <property type="project" value="TreeGrafter"/>
</dbReference>
<keyword evidence="2" id="KW-0862">Zinc</keyword>
<evidence type="ECO:0000256" key="1">
    <source>
        <dbReference type="ARBA" id="ARBA00004123"/>
    </source>
</evidence>
<dbReference type="GO" id="GO:0000976">
    <property type="term" value="F:transcription cis-regulatory region binding"/>
    <property type="evidence" value="ECO:0007669"/>
    <property type="project" value="TreeGrafter"/>
</dbReference>
<keyword evidence="11" id="KW-1185">Reference proteome</keyword>
<evidence type="ECO:0000256" key="4">
    <source>
        <dbReference type="ARBA" id="ARBA00023125"/>
    </source>
</evidence>
<name>A0AA38R6E5_9PEZI</name>
<feature type="region of interest" description="Disordered" evidence="7">
    <location>
        <begin position="67"/>
        <end position="95"/>
    </location>
</feature>
<dbReference type="Pfam" id="PF11951">
    <property type="entry name" value="Fungal_trans_2"/>
    <property type="match status" value="1"/>
</dbReference>
<keyword evidence="8" id="KW-0812">Transmembrane</keyword>
<evidence type="ECO:0000256" key="6">
    <source>
        <dbReference type="ARBA" id="ARBA00023242"/>
    </source>
</evidence>
<dbReference type="PROSITE" id="PS00463">
    <property type="entry name" value="ZN2_CY6_FUNGAL_1"/>
    <property type="match status" value="1"/>
</dbReference>
<comment type="caution">
    <text evidence="10">The sequence shown here is derived from an EMBL/GenBank/DDBJ whole genome shotgun (WGS) entry which is preliminary data.</text>
</comment>
<dbReference type="InterPro" id="IPR036864">
    <property type="entry name" value="Zn2-C6_fun-type_DNA-bd_sf"/>
</dbReference>
<feature type="domain" description="Zn(2)-C6 fungal-type" evidence="9">
    <location>
        <begin position="18"/>
        <end position="48"/>
    </location>
</feature>
<feature type="region of interest" description="Disordered" evidence="7">
    <location>
        <begin position="121"/>
        <end position="182"/>
    </location>
</feature>
<dbReference type="CDD" id="cd00067">
    <property type="entry name" value="GAL4"/>
    <property type="match status" value="1"/>
</dbReference>
<keyword evidence="6" id="KW-0539">Nucleus</keyword>
<evidence type="ECO:0000259" key="9">
    <source>
        <dbReference type="PROSITE" id="PS50048"/>
    </source>
</evidence>
<evidence type="ECO:0000256" key="2">
    <source>
        <dbReference type="ARBA" id="ARBA00022833"/>
    </source>
</evidence>
<evidence type="ECO:0000256" key="8">
    <source>
        <dbReference type="SAM" id="Phobius"/>
    </source>
</evidence>
<protein>
    <recommendedName>
        <fullName evidence="9">Zn(2)-C6 fungal-type domain-containing protein</fullName>
    </recommendedName>
</protein>
<dbReference type="AlphaFoldDB" id="A0AA38R6E5"/>
<dbReference type="Gene3D" id="4.10.240.10">
    <property type="entry name" value="Zn(2)-C6 fungal-type DNA-binding domain"/>
    <property type="match status" value="1"/>
</dbReference>
<evidence type="ECO:0000256" key="7">
    <source>
        <dbReference type="SAM" id="MobiDB-lite"/>
    </source>
</evidence>
<sequence length="639" mass="72512">MIKGQQARKGSAKRCRSGCWTCKSRKIKCDEVQPTCSTCRRLGVKCNYGIKLLWQDEATSRGIALGRSGVRDKSRRRNTLAKDGSNSQPALTPLPARQQHFLPTVLTEGWMFLNATFNDFEDSTSKPERQTTGRNDQLTAGDRSAFAVSGSGADCQWDADPQSSLERSRQHDTFGPPYTWNDDEMTSRNLSNDVDTFSEFLKYMEMASPFHTSFGSNIQYLNSPSLFHSVPKSPPMLSFTTTERFLLDYFENRIVRWCPGYGTKYIFRTIVLRLAVGTGSQMLLSTVLAVAANQLRILNDLRFEREAWLHRGKGLKLLQKRIETSRRSHDWSGWEDIFATVILMCFFDVSDRCKSIWKSHLAFARNLRSWPQLSSNRLSADQSELFNFFSSYFSSHEVLARTAAELENSPNYATFWVPEGVSMADIDISSGMSHELLCLISSISDLGAEKSQLLAVPAGNGIQAVDVQVREAGIRRRRDDIERRLHSLKQKLARRPWDTDGVTDSRQEIEAVAESKRLSTLLYLYVRIDSAAPHNPHIVRITSRILSLLPLIGVATNTILWPLFMVGVMGVQSQRDEDKKLVLQLFHALQSTRQLGNVKRARRTVEEVWKTRELKGSDSVGWQELQEMVTRKDGEISLM</sequence>
<keyword evidence="8" id="KW-0472">Membrane</keyword>
<dbReference type="GO" id="GO:0000981">
    <property type="term" value="F:DNA-binding transcription factor activity, RNA polymerase II-specific"/>
    <property type="evidence" value="ECO:0007669"/>
    <property type="project" value="InterPro"/>
</dbReference>
<dbReference type="PANTHER" id="PTHR37534">
    <property type="entry name" value="TRANSCRIPTIONAL ACTIVATOR PROTEIN UGA3"/>
    <property type="match status" value="1"/>
</dbReference>
<accession>A0AA38R6E5</accession>
<evidence type="ECO:0000256" key="5">
    <source>
        <dbReference type="ARBA" id="ARBA00023163"/>
    </source>
</evidence>
<dbReference type="EMBL" id="JANBVO010000039">
    <property type="protein sequence ID" value="KAJ9136557.1"/>
    <property type="molecule type" value="Genomic_DNA"/>
</dbReference>
<dbReference type="PANTHER" id="PTHR37534:SF49">
    <property type="entry name" value="LYSINE BIOSYNTHESIS REGULATORY PROTEIN LYS14"/>
    <property type="match status" value="1"/>
</dbReference>
<dbReference type="Pfam" id="PF00172">
    <property type="entry name" value="Zn_clus"/>
    <property type="match status" value="1"/>
</dbReference>
<keyword evidence="5" id="KW-0804">Transcription</keyword>
<dbReference type="Proteomes" id="UP001174694">
    <property type="component" value="Unassembled WGS sequence"/>
</dbReference>
<comment type="subcellular location">
    <subcellularLocation>
        <location evidence="1">Nucleus</location>
    </subcellularLocation>
</comment>
<dbReference type="PROSITE" id="PS50048">
    <property type="entry name" value="ZN2_CY6_FUNGAL_2"/>
    <property type="match status" value="1"/>
</dbReference>
<feature type="transmembrane region" description="Helical" evidence="8">
    <location>
        <begin position="545"/>
        <end position="571"/>
    </location>
</feature>